<dbReference type="InterPro" id="IPR001304">
    <property type="entry name" value="C-type_lectin-like"/>
</dbReference>
<evidence type="ECO:0000313" key="2">
    <source>
        <dbReference type="EMBL" id="PVD31939.1"/>
    </source>
</evidence>
<dbReference type="InterPro" id="IPR016186">
    <property type="entry name" value="C-type_lectin-like/link_sf"/>
</dbReference>
<protein>
    <recommendedName>
        <fullName evidence="1">C-type lectin domain-containing protein</fullName>
    </recommendedName>
</protein>
<evidence type="ECO:0000259" key="1">
    <source>
        <dbReference type="PROSITE" id="PS50041"/>
    </source>
</evidence>
<dbReference type="EMBL" id="PZQS01000004">
    <property type="protein sequence ID" value="PVD31939.1"/>
    <property type="molecule type" value="Genomic_DNA"/>
</dbReference>
<dbReference type="Proteomes" id="UP000245119">
    <property type="component" value="Linkage Group LG4"/>
</dbReference>
<name>A0A2T7PEU5_POMCA</name>
<dbReference type="PROSITE" id="PS50041">
    <property type="entry name" value="C_TYPE_LECTIN_2"/>
    <property type="match status" value="1"/>
</dbReference>
<dbReference type="SMART" id="SM00034">
    <property type="entry name" value="CLECT"/>
    <property type="match status" value="1"/>
</dbReference>
<keyword evidence="3" id="KW-1185">Reference proteome</keyword>
<dbReference type="SUPFAM" id="SSF56436">
    <property type="entry name" value="C-type lectin-like"/>
    <property type="match status" value="1"/>
</dbReference>
<dbReference type="OrthoDB" id="10050871at2759"/>
<evidence type="ECO:0000313" key="3">
    <source>
        <dbReference type="Proteomes" id="UP000245119"/>
    </source>
</evidence>
<dbReference type="PANTHER" id="PTHR22801:SF63">
    <property type="entry name" value="C-TYPE LECTIN DOMAIN-CONTAINING PROTEIN"/>
    <property type="match status" value="1"/>
</dbReference>
<organism evidence="2 3">
    <name type="scientific">Pomacea canaliculata</name>
    <name type="common">Golden apple snail</name>
    <dbReference type="NCBI Taxonomy" id="400727"/>
    <lineage>
        <taxon>Eukaryota</taxon>
        <taxon>Metazoa</taxon>
        <taxon>Spiralia</taxon>
        <taxon>Lophotrochozoa</taxon>
        <taxon>Mollusca</taxon>
        <taxon>Gastropoda</taxon>
        <taxon>Caenogastropoda</taxon>
        <taxon>Architaenioglossa</taxon>
        <taxon>Ampullarioidea</taxon>
        <taxon>Ampullariidae</taxon>
        <taxon>Pomacea</taxon>
    </lineage>
</organism>
<dbReference type="InterPro" id="IPR050801">
    <property type="entry name" value="Ca-Dep_Lectins_ImmuneDev"/>
</dbReference>
<gene>
    <name evidence="2" type="ORF">C0Q70_07365</name>
</gene>
<dbReference type="InterPro" id="IPR016187">
    <property type="entry name" value="CTDL_fold"/>
</dbReference>
<dbReference type="PANTHER" id="PTHR22801">
    <property type="entry name" value="LITHOSTATHINE"/>
    <property type="match status" value="1"/>
</dbReference>
<dbReference type="CDD" id="cd00037">
    <property type="entry name" value="CLECT"/>
    <property type="match status" value="1"/>
</dbReference>
<proteinExistence type="predicted"/>
<dbReference type="Pfam" id="PF00059">
    <property type="entry name" value="Lectin_C"/>
    <property type="match status" value="1"/>
</dbReference>
<dbReference type="AlphaFoldDB" id="A0A2T7PEU5"/>
<sequence length="338" mass="38518">MIETVCLCDPAGRTLSSHGFEDEYFYLDVPADTADPGEYSCHLDCRAPDFCCLDDQSPLRSRAHLQVHTQKKVEVMSMQSVAFHTFSQLQQQASEFTRNVRNFQELGWSQNAVAATAHLANVQSKSDTGLNKVENLDNELKRILENARNLIFKTDTWMSAFEEKFSAMEGKFMSQVDNVSQIVDRIRSRQVRKDEHRCLQKDGYMWHLESCLKVSTYEANYVAAKAACRKDGAHLFDLKLPDLDVERLRMAVIESKNNGTSIRGYYYFMVGANDIASNHTFVWTDGTPLPLSSPLWGPKQPNPGKDEDCIWAHIDLPQVSLHDFSCDTQAYFICQYDI</sequence>
<feature type="domain" description="C-type lectin" evidence="1">
    <location>
        <begin position="207"/>
        <end position="335"/>
    </location>
</feature>
<reference evidence="2 3" key="1">
    <citation type="submission" date="2018-04" db="EMBL/GenBank/DDBJ databases">
        <title>The genome of golden apple snail Pomacea canaliculata provides insight into stress tolerance and invasive adaptation.</title>
        <authorList>
            <person name="Liu C."/>
            <person name="Liu B."/>
            <person name="Ren Y."/>
            <person name="Zhang Y."/>
            <person name="Wang H."/>
            <person name="Li S."/>
            <person name="Jiang F."/>
            <person name="Yin L."/>
            <person name="Zhang G."/>
            <person name="Qian W."/>
            <person name="Fan W."/>
        </authorList>
    </citation>
    <scope>NUCLEOTIDE SEQUENCE [LARGE SCALE GENOMIC DNA]</scope>
    <source>
        <strain evidence="2">SZHN2017</strain>
        <tissue evidence="2">Muscle</tissue>
    </source>
</reference>
<dbReference type="Gene3D" id="3.10.100.10">
    <property type="entry name" value="Mannose-Binding Protein A, subunit A"/>
    <property type="match status" value="1"/>
</dbReference>
<comment type="caution">
    <text evidence="2">The sequence shown here is derived from an EMBL/GenBank/DDBJ whole genome shotgun (WGS) entry which is preliminary data.</text>
</comment>
<accession>A0A2T7PEU5</accession>